<name>A0ABU0PIN6_9MICC</name>
<evidence type="ECO:0008006" key="4">
    <source>
        <dbReference type="Google" id="ProtNLM"/>
    </source>
</evidence>
<evidence type="ECO:0000313" key="2">
    <source>
        <dbReference type="EMBL" id="MDQ0673159.1"/>
    </source>
</evidence>
<dbReference type="EMBL" id="JAUSXB010000001">
    <property type="protein sequence ID" value="MDQ0673159.1"/>
    <property type="molecule type" value="Genomic_DNA"/>
</dbReference>
<dbReference type="Proteomes" id="UP001236806">
    <property type="component" value="Unassembled WGS sequence"/>
</dbReference>
<protein>
    <recommendedName>
        <fullName evidence="4">Lipoprotein</fullName>
    </recommendedName>
</protein>
<dbReference type="RefSeq" id="WP_306633993.1">
    <property type="nucleotide sequence ID" value="NZ_JAUSXB010000001.1"/>
</dbReference>
<feature type="chain" id="PRO_5045881544" description="Lipoprotein" evidence="1">
    <location>
        <begin position="37"/>
        <end position="251"/>
    </location>
</feature>
<gene>
    <name evidence="2" type="ORF">QFZ36_000720</name>
</gene>
<dbReference type="PROSITE" id="PS51257">
    <property type="entry name" value="PROKAR_LIPOPROTEIN"/>
    <property type="match status" value="1"/>
</dbReference>
<keyword evidence="3" id="KW-1185">Reference proteome</keyword>
<reference evidence="2 3" key="1">
    <citation type="submission" date="2023-07" db="EMBL/GenBank/DDBJ databases">
        <title>Comparative genomics of wheat-associated soil bacteria to identify genetic determinants of phenazine resistance.</title>
        <authorList>
            <person name="Mouncey N."/>
        </authorList>
    </citation>
    <scope>NUCLEOTIDE SEQUENCE [LARGE SCALE GENOMIC DNA]</scope>
    <source>
        <strain evidence="2 3">W1I3</strain>
    </source>
</reference>
<keyword evidence="1" id="KW-0732">Signal</keyword>
<evidence type="ECO:0000256" key="1">
    <source>
        <dbReference type="SAM" id="SignalP"/>
    </source>
</evidence>
<comment type="caution">
    <text evidence="2">The sequence shown here is derived from an EMBL/GenBank/DDBJ whole genome shotgun (WGS) entry which is preliminary data.</text>
</comment>
<sequence length="251" mass="26815">MWTSNRRSRATHGGRSHPIGVAVAVLACVGLSACTAAEAPSPASTTEARTVAALPATGDIDAGTYLVTGFTVPFEITVPDGWSTLEGDGLGKDDPDHPGEDAVFLTFWPTDYVPTDACAWRGSLVEVDPSAEAFVDAMTAQTSTASTPPVEVVVGDYSGFEFDHSVEGDVDITACDEGKFCVRSDESDICTRWYSSVAERETYRVVDLNGERAVIGVTYFHESINPELTREARAVFDSIAFGTDQTAEKQD</sequence>
<evidence type="ECO:0000313" key="3">
    <source>
        <dbReference type="Proteomes" id="UP001236806"/>
    </source>
</evidence>
<proteinExistence type="predicted"/>
<feature type="signal peptide" evidence="1">
    <location>
        <begin position="1"/>
        <end position="36"/>
    </location>
</feature>
<accession>A0ABU0PIN6</accession>
<organism evidence="2 3">
    <name type="scientific">Pseudarthrobacter siccitolerans</name>
    <dbReference type="NCBI Taxonomy" id="861266"/>
    <lineage>
        <taxon>Bacteria</taxon>
        <taxon>Bacillati</taxon>
        <taxon>Actinomycetota</taxon>
        <taxon>Actinomycetes</taxon>
        <taxon>Micrococcales</taxon>
        <taxon>Micrococcaceae</taxon>
        <taxon>Pseudarthrobacter</taxon>
    </lineage>
</organism>